<evidence type="ECO:0008006" key="5">
    <source>
        <dbReference type="Google" id="ProtNLM"/>
    </source>
</evidence>
<dbReference type="Pfam" id="PF13041">
    <property type="entry name" value="PPR_2"/>
    <property type="match status" value="3"/>
</dbReference>
<dbReference type="FunFam" id="1.25.40.10:FF:000427">
    <property type="entry name" value="Pentatricopeptide repeat-containing protein chloroplastic"/>
    <property type="match status" value="1"/>
</dbReference>
<dbReference type="Pfam" id="PF20431">
    <property type="entry name" value="E_motif"/>
    <property type="match status" value="1"/>
</dbReference>
<organism evidence="3 4">
    <name type="scientific">Nepenthes gracilis</name>
    <name type="common">Slender pitcher plant</name>
    <dbReference type="NCBI Taxonomy" id="150966"/>
    <lineage>
        <taxon>Eukaryota</taxon>
        <taxon>Viridiplantae</taxon>
        <taxon>Streptophyta</taxon>
        <taxon>Embryophyta</taxon>
        <taxon>Tracheophyta</taxon>
        <taxon>Spermatophyta</taxon>
        <taxon>Magnoliopsida</taxon>
        <taxon>eudicotyledons</taxon>
        <taxon>Gunneridae</taxon>
        <taxon>Pentapetalae</taxon>
        <taxon>Caryophyllales</taxon>
        <taxon>Nepenthaceae</taxon>
        <taxon>Nepenthes</taxon>
    </lineage>
</organism>
<evidence type="ECO:0000313" key="3">
    <source>
        <dbReference type="EMBL" id="GMH30999.1"/>
    </source>
</evidence>
<dbReference type="PANTHER" id="PTHR47926:SF490">
    <property type="entry name" value="REPEAT-LIKE SUPERFAMILY PROTEIN, PUTATIVE-RELATED"/>
    <property type="match status" value="1"/>
</dbReference>
<gene>
    <name evidence="3" type="ORF">Nepgr_032842</name>
</gene>
<dbReference type="NCBIfam" id="TIGR00756">
    <property type="entry name" value="PPR"/>
    <property type="match status" value="3"/>
</dbReference>
<proteinExistence type="predicted"/>
<keyword evidence="4" id="KW-1185">Reference proteome</keyword>
<reference evidence="3" key="1">
    <citation type="submission" date="2023-05" db="EMBL/GenBank/DDBJ databases">
        <title>Nepenthes gracilis genome sequencing.</title>
        <authorList>
            <person name="Fukushima K."/>
        </authorList>
    </citation>
    <scope>NUCLEOTIDE SEQUENCE</scope>
    <source>
        <strain evidence="3">SING2019-196</strain>
    </source>
</reference>
<dbReference type="GO" id="GO:0009451">
    <property type="term" value="P:RNA modification"/>
    <property type="evidence" value="ECO:0007669"/>
    <property type="project" value="InterPro"/>
</dbReference>
<dbReference type="Gene3D" id="1.25.40.10">
    <property type="entry name" value="Tetratricopeptide repeat domain"/>
    <property type="match status" value="4"/>
</dbReference>
<feature type="repeat" description="PPR" evidence="2">
    <location>
        <begin position="174"/>
        <end position="208"/>
    </location>
</feature>
<evidence type="ECO:0000256" key="1">
    <source>
        <dbReference type="ARBA" id="ARBA00022737"/>
    </source>
</evidence>
<dbReference type="Pfam" id="PF01535">
    <property type="entry name" value="PPR"/>
    <property type="match status" value="1"/>
</dbReference>
<sequence>MRSASEFNSLSLRIIQHLDICNSPNHIYQIKAQLIVQNLHSDTQIAYRFINACQSQKLLDSALCLFSQLPRLHIFTCNTLLRAFSHAHSFGNSLSLYSHMHKNSISPNNYTFPFILKSLSDGRGLKLGQSVHTQIVKLGNFDDIYVQNSILDLYASCGEMGLCGKVFDEMPQRDVVSWTVLLNGHRMAGKFDEALVVFMKMQDAGVVPNQVTMVNALAACASFGALEMGIWIHDCIRRNGWDLDVVLGTVLIHMYGKCGKIEDGVSIFQCMKKKNAYTWNALIKGFALAENGGEVLSWFSKMENGGIKPDEVTLITVISACAHSGLVQEAREIFCSLLDGKYGFSPGVKHYACMVDLLARSGCLEDAVCLIREMPFEPTITMWGALLAGGRIHRDFNLCEFVAWKLVELEPANGAHYVVLSNLYADMGRWTDVCKVRDLMKARGMTKDLASSQLEYENQKQICM</sequence>
<comment type="caution">
    <text evidence="3">The sequence shown here is derived from an EMBL/GenBank/DDBJ whole genome shotgun (WGS) entry which is preliminary data.</text>
</comment>
<dbReference type="EMBL" id="BSYO01000039">
    <property type="protein sequence ID" value="GMH30999.1"/>
    <property type="molecule type" value="Genomic_DNA"/>
</dbReference>
<accession>A0AAD3TKS4</accession>
<dbReference type="PANTHER" id="PTHR47926">
    <property type="entry name" value="PENTATRICOPEPTIDE REPEAT-CONTAINING PROTEIN"/>
    <property type="match status" value="1"/>
</dbReference>
<dbReference type="InterPro" id="IPR011990">
    <property type="entry name" value="TPR-like_helical_dom_sf"/>
</dbReference>
<dbReference type="InterPro" id="IPR002885">
    <property type="entry name" value="PPR_rpt"/>
</dbReference>
<dbReference type="GO" id="GO:0003723">
    <property type="term" value="F:RNA binding"/>
    <property type="evidence" value="ECO:0007669"/>
    <property type="project" value="InterPro"/>
</dbReference>
<feature type="repeat" description="PPR" evidence="2">
    <location>
        <begin position="275"/>
        <end position="309"/>
    </location>
</feature>
<protein>
    <recommendedName>
        <fullName evidence="5">Pentatricopeptide repeat-containing protein</fullName>
    </recommendedName>
</protein>
<evidence type="ECO:0000313" key="4">
    <source>
        <dbReference type="Proteomes" id="UP001279734"/>
    </source>
</evidence>
<dbReference type="AlphaFoldDB" id="A0AAD3TKS4"/>
<dbReference type="PROSITE" id="PS51375">
    <property type="entry name" value="PPR"/>
    <property type="match status" value="3"/>
</dbReference>
<dbReference type="InterPro" id="IPR046848">
    <property type="entry name" value="E_motif"/>
</dbReference>
<feature type="repeat" description="PPR" evidence="2">
    <location>
        <begin position="73"/>
        <end position="107"/>
    </location>
</feature>
<evidence type="ECO:0000256" key="2">
    <source>
        <dbReference type="PROSITE-ProRule" id="PRU00708"/>
    </source>
</evidence>
<dbReference type="InterPro" id="IPR046960">
    <property type="entry name" value="PPR_At4g14850-like_plant"/>
</dbReference>
<keyword evidence="1" id="KW-0677">Repeat</keyword>
<dbReference type="FunFam" id="1.25.40.10:FF:000090">
    <property type="entry name" value="Pentatricopeptide repeat-containing protein, chloroplastic"/>
    <property type="match status" value="1"/>
</dbReference>
<dbReference type="Proteomes" id="UP001279734">
    <property type="component" value="Unassembled WGS sequence"/>
</dbReference>
<name>A0AAD3TKS4_NEPGR</name>